<dbReference type="RefSeq" id="WP_015746967.1">
    <property type="nucleotide sequence ID" value="NC_013235.1"/>
</dbReference>
<dbReference type="PANTHER" id="PTHR43433">
    <property type="entry name" value="HYDROLASE, ALPHA/BETA FOLD FAMILY PROTEIN"/>
    <property type="match status" value="1"/>
</dbReference>
<evidence type="ECO:0000259" key="1">
    <source>
        <dbReference type="Pfam" id="PF00561"/>
    </source>
</evidence>
<sequence>MDESRDTIGRASVNGITLAHQSFGDPGDVPILLVMGLGTQMLGWPDEFCALLAAAGHHVTRFDNRDVGLSTHLDELPPGQPVSAFLGRRPPYRLTDMAQDAAELIGALGHASMHVVGLSMGGCISQVLTLEHPHRVRSLTSMSSTTGSRRVGRPRLDIARRMVAQKPAATRAEVIELALTNWRQTGSPGYPFDEHRQRRRAALSYDRCYDPAGGARQFAALLAAPDRTAALAGVGVPTLVLHGEADPLIGVSGGRATAAAVPGARLVTFPGMGHDLPEALWPEFVAQIGRTVAQGEADRA</sequence>
<dbReference type="SUPFAM" id="SSF53474">
    <property type="entry name" value="alpha/beta-Hydrolases"/>
    <property type="match status" value="1"/>
</dbReference>
<dbReference type="InterPro" id="IPR029058">
    <property type="entry name" value="AB_hydrolase_fold"/>
</dbReference>
<dbReference type="Gene3D" id="3.40.50.1820">
    <property type="entry name" value="alpha/beta hydrolase"/>
    <property type="match status" value="1"/>
</dbReference>
<dbReference type="AlphaFoldDB" id="C8XFV3"/>
<dbReference type="InterPro" id="IPR050471">
    <property type="entry name" value="AB_hydrolase"/>
</dbReference>
<evidence type="ECO:0000313" key="3">
    <source>
        <dbReference type="Proteomes" id="UP000002218"/>
    </source>
</evidence>
<dbReference type="EMBL" id="CP001737">
    <property type="protein sequence ID" value="ACV78064.1"/>
    <property type="molecule type" value="Genomic_DNA"/>
</dbReference>
<feature type="domain" description="AB hydrolase-1" evidence="1">
    <location>
        <begin position="30"/>
        <end position="276"/>
    </location>
</feature>
<organism evidence="2 3">
    <name type="scientific">Nakamurella multipartita (strain ATCC 700099 / DSM 44233 / CIP 104796 / JCM 9543 / NBRC 105858 / Y-104)</name>
    <name type="common">Microsphaera multipartita</name>
    <dbReference type="NCBI Taxonomy" id="479431"/>
    <lineage>
        <taxon>Bacteria</taxon>
        <taxon>Bacillati</taxon>
        <taxon>Actinomycetota</taxon>
        <taxon>Actinomycetes</taxon>
        <taxon>Nakamurellales</taxon>
        <taxon>Nakamurellaceae</taxon>
        <taxon>Nakamurella</taxon>
    </lineage>
</organism>
<dbReference type="HOGENOM" id="CLU_020336_0_1_11"/>
<keyword evidence="3" id="KW-1185">Reference proteome</keyword>
<dbReference type="InterPro" id="IPR000073">
    <property type="entry name" value="AB_hydrolase_1"/>
</dbReference>
<dbReference type="Pfam" id="PF00561">
    <property type="entry name" value="Abhydrolase_1"/>
    <property type="match status" value="1"/>
</dbReference>
<dbReference type="STRING" id="479431.Namu_1674"/>
<dbReference type="Proteomes" id="UP000002218">
    <property type="component" value="Chromosome"/>
</dbReference>
<name>C8XFV3_NAKMY</name>
<dbReference type="GO" id="GO:0046503">
    <property type="term" value="P:glycerolipid catabolic process"/>
    <property type="evidence" value="ECO:0007669"/>
    <property type="project" value="TreeGrafter"/>
</dbReference>
<gene>
    <name evidence="2" type="ordered locus">Namu_1674</name>
</gene>
<dbReference type="GO" id="GO:0004806">
    <property type="term" value="F:triacylglycerol lipase activity"/>
    <property type="evidence" value="ECO:0007669"/>
    <property type="project" value="TreeGrafter"/>
</dbReference>
<dbReference type="PANTHER" id="PTHR43433:SF5">
    <property type="entry name" value="AB HYDROLASE-1 DOMAIN-CONTAINING PROTEIN"/>
    <property type="match status" value="1"/>
</dbReference>
<reference evidence="3" key="1">
    <citation type="submission" date="2009-09" db="EMBL/GenBank/DDBJ databases">
        <title>The complete genome of Nakamurella multipartita DSM 44233.</title>
        <authorList>
            <consortium name="US DOE Joint Genome Institute (JGI-PGF)"/>
            <person name="Lucas S."/>
            <person name="Copeland A."/>
            <person name="Lapidus A."/>
            <person name="Glavina del Rio T."/>
            <person name="Dalin E."/>
            <person name="Tice H."/>
            <person name="Bruce D."/>
            <person name="Goodwin L."/>
            <person name="Pitluck S."/>
            <person name="Kyrpides N."/>
            <person name="Mavromatis K."/>
            <person name="Ivanova N."/>
            <person name="Ovchinnikova G."/>
            <person name="Sims D."/>
            <person name="Meincke L."/>
            <person name="Brettin T."/>
            <person name="Detter J.C."/>
            <person name="Han C."/>
            <person name="Larimer F."/>
            <person name="Land M."/>
            <person name="Hauser L."/>
            <person name="Markowitz V."/>
            <person name="Cheng J.-F."/>
            <person name="Hugenholtz P."/>
            <person name="Woyke T."/>
            <person name="Wu D."/>
            <person name="Klenk H.-P."/>
            <person name="Eisen J.A."/>
        </authorList>
    </citation>
    <scope>NUCLEOTIDE SEQUENCE [LARGE SCALE GENOMIC DNA]</scope>
    <source>
        <strain evidence="3">ATCC 700099 / DSM 44233 / CIP 104796 / JCM 9543 / NBRC 105858 / Y-104</strain>
    </source>
</reference>
<dbReference type="KEGG" id="nml:Namu_1674"/>
<accession>C8XFV3</accession>
<evidence type="ECO:0000313" key="2">
    <source>
        <dbReference type="EMBL" id="ACV78064.1"/>
    </source>
</evidence>
<keyword evidence="2" id="KW-0378">Hydrolase</keyword>
<dbReference type="PRINTS" id="PR00111">
    <property type="entry name" value="ABHYDROLASE"/>
</dbReference>
<dbReference type="ESTHER" id="nakmy-c8xfv3">
    <property type="family name" value="Aclacinomycin-methylesterase_RdmC"/>
</dbReference>
<proteinExistence type="predicted"/>
<dbReference type="eggNOG" id="COG2267">
    <property type="taxonomic scope" value="Bacteria"/>
</dbReference>
<dbReference type="InParanoid" id="C8XFV3"/>
<reference evidence="2 3" key="2">
    <citation type="journal article" date="2010" name="Stand. Genomic Sci.">
        <title>Complete genome sequence of Nakamurella multipartita type strain (Y-104).</title>
        <authorList>
            <person name="Tice H."/>
            <person name="Mayilraj S."/>
            <person name="Sims D."/>
            <person name="Lapidus A."/>
            <person name="Nolan M."/>
            <person name="Lucas S."/>
            <person name="Glavina Del Rio T."/>
            <person name="Copeland A."/>
            <person name="Cheng J.F."/>
            <person name="Meincke L."/>
            <person name="Bruce D."/>
            <person name="Goodwin L."/>
            <person name="Pitluck S."/>
            <person name="Ivanova N."/>
            <person name="Mavromatis K."/>
            <person name="Ovchinnikova G."/>
            <person name="Pati A."/>
            <person name="Chen A."/>
            <person name="Palaniappan K."/>
            <person name="Land M."/>
            <person name="Hauser L."/>
            <person name="Chang Y.J."/>
            <person name="Jeffries C.D."/>
            <person name="Detter J.C."/>
            <person name="Brettin T."/>
            <person name="Rohde M."/>
            <person name="Goker M."/>
            <person name="Bristow J."/>
            <person name="Eisen J.A."/>
            <person name="Markowitz V."/>
            <person name="Hugenholtz P."/>
            <person name="Kyrpides N.C."/>
            <person name="Klenk H.P."/>
            <person name="Chen F."/>
        </authorList>
    </citation>
    <scope>NUCLEOTIDE SEQUENCE [LARGE SCALE GENOMIC DNA]</scope>
    <source>
        <strain evidence="3">ATCC 700099 / DSM 44233 / CIP 104796 / JCM 9543 / NBRC 105858 / Y-104</strain>
    </source>
</reference>
<protein>
    <submittedName>
        <fullName evidence="2">Alpha/beta hydrolase fold protein</fullName>
    </submittedName>
</protein>